<evidence type="ECO:0000256" key="2">
    <source>
        <dbReference type="ARBA" id="ARBA00023125"/>
    </source>
</evidence>
<dbReference type="EMBL" id="KV425624">
    <property type="protein sequence ID" value="KZT20227.1"/>
    <property type="molecule type" value="Genomic_DNA"/>
</dbReference>
<dbReference type="InParanoid" id="A0A165NX19"/>
<dbReference type="Gene3D" id="4.10.240.10">
    <property type="entry name" value="Zn(2)-C6 fungal-type DNA-binding domain"/>
    <property type="match status" value="1"/>
</dbReference>
<proteinExistence type="predicted"/>
<accession>A0A165NX19</accession>
<feature type="compositionally biased region" description="Polar residues" evidence="5">
    <location>
        <begin position="215"/>
        <end position="233"/>
    </location>
</feature>
<keyword evidence="8" id="KW-1185">Reference proteome</keyword>
<organism evidence="7 8">
    <name type="scientific">Neolentinus lepideus HHB14362 ss-1</name>
    <dbReference type="NCBI Taxonomy" id="1314782"/>
    <lineage>
        <taxon>Eukaryota</taxon>
        <taxon>Fungi</taxon>
        <taxon>Dikarya</taxon>
        <taxon>Basidiomycota</taxon>
        <taxon>Agaricomycotina</taxon>
        <taxon>Agaricomycetes</taxon>
        <taxon>Gloeophyllales</taxon>
        <taxon>Gloeophyllaceae</taxon>
        <taxon>Neolentinus</taxon>
    </lineage>
</organism>
<evidence type="ECO:0000256" key="5">
    <source>
        <dbReference type="SAM" id="MobiDB-lite"/>
    </source>
</evidence>
<keyword evidence="3" id="KW-0804">Transcription</keyword>
<feature type="compositionally biased region" description="Low complexity" evidence="5">
    <location>
        <begin position="198"/>
        <end position="207"/>
    </location>
</feature>
<keyword evidence="1" id="KW-0805">Transcription regulation</keyword>
<dbReference type="InterPro" id="IPR036864">
    <property type="entry name" value="Zn2-C6_fun-type_DNA-bd_sf"/>
</dbReference>
<dbReference type="SUPFAM" id="SSF57701">
    <property type="entry name" value="Zn2/Cys6 DNA-binding domain"/>
    <property type="match status" value="1"/>
</dbReference>
<sequence>MASVTASAADRHYSSLSLPAVANQSRLRRPAAAGLNLQFSAGEDMEHHRRPARAHPTHHLRHNYSEGSPATFRPCTHSPLSTASTATFDSAPPTPSEAEDSWNLIPYNVPWGSAYHQYEAGTLPGPEGACIFLRSPTPLKNQRTTQACEKCRERKAKCSGDRPSCARCLARGHTCTYVADAAKRTRSTTLNRRKRRGTLSTSSTPDLSDTESTDQTQHNSDQPRQIDQPWQTDQPRRNSAPDLACPMPTLSTDTFAYVAPPLYAGEGMVQYEFPAAQQQQSIYAPRPMRHAASMPFLPQSPPALGYYAPSPCVPQHQASPSVSQYTLDAQQQQPEYYSSYQAVYDDPYLQSAKESLYGGINPYDAYPPMPLPSFAQPYH</sequence>
<feature type="region of interest" description="Disordered" evidence="5">
    <location>
        <begin position="186"/>
        <end position="245"/>
    </location>
</feature>
<gene>
    <name evidence="7" type="ORF">NEOLEDRAFT_1182748</name>
</gene>
<dbReference type="STRING" id="1314782.A0A165NX19"/>
<dbReference type="OrthoDB" id="2441642at2759"/>
<dbReference type="Pfam" id="PF00172">
    <property type="entry name" value="Zn_clus"/>
    <property type="match status" value="1"/>
</dbReference>
<dbReference type="PROSITE" id="PS50048">
    <property type="entry name" value="ZN2_CY6_FUNGAL_2"/>
    <property type="match status" value="1"/>
</dbReference>
<name>A0A165NX19_9AGAM</name>
<keyword evidence="2" id="KW-0238">DNA-binding</keyword>
<dbReference type="PROSITE" id="PS00463">
    <property type="entry name" value="ZN2_CY6_FUNGAL_1"/>
    <property type="match status" value="1"/>
</dbReference>
<dbReference type="SMART" id="SM00066">
    <property type="entry name" value="GAL4"/>
    <property type="match status" value="1"/>
</dbReference>
<dbReference type="Proteomes" id="UP000076761">
    <property type="component" value="Unassembled WGS sequence"/>
</dbReference>
<evidence type="ECO:0000256" key="1">
    <source>
        <dbReference type="ARBA" id="ARBA00023015"/>
    </source>
</evidence>
<dbReference type="GO" id="GO:0008270">
    <property type="term" value="F:zinc ion binding"/>
    <property type="evidence" value="ECO:0007669"/>
    <property type="project" value="InterPro"/>
</dbReference>
<evidence type="ECO:0000259" key="6">
    <source>
        <dbReference type="PROSITE" id="PS50048"/>
    </source>
</evidence>
<dbReference type="CDD" id="cd00067">
    <property type="entry name" value="GAL4"/>
    <property type="match status" value="1"/>
</dbReference>
<keyword evidence="4" id="KW-0539">Nucleus</keyword>
<protein>
    <recommendedName>
        <fullName evidence="6">Zn(2)-C6 fungal-type domain-containing protein</fullName>
    </recommendedName>
</protein>
<evidence type="ECO:0000256" key="3">
    <source>
        <dbReference type="ARBA" id="ARBA00023163"/>
    </source>
</evidence>
<dbReference type="GO" id="GO:0000981">
    <property type="term" value="F:DNA-binding transcription factor activity, RNA polymerase II-specific"/>
    <property type="evidence" value="ECO:0007669"/>
    <property type="project" value="InterPro"/>
</dbReference>
<dbReference type="InterPro" id="IPR001138">
    <property type="entry name" value="Zn2Cys6_DnaBD"/>
</dbReference>
<dbReference type="PANTHER" id="PTHR31069">
    <property type="entry name" value="OLEATE-ACTIVATED TRANSCRIPTION FACTOR 1-RELATED"/>
    <property type="match status" value="1"/>
</dbReference>
<evidence type="ECO:0000313" key="7">
    <source>
        <dbReference type="EMBL" id="KZT20227.1"/>
    </source>
</evidence>
<feature type="domain" description="Zn(2)-C6 fungal-type" evidence="6">
    <location>
        <begin position="147"/>
        <end position="177"/>
    </location>
</feature>
<dbReference type="InterPro" id="IPR050675">
    <property type="entry name" value="OAF3"/>
</dbReference>
<evidence type="ECO:0000256" key="4">
    <source>
        <dbReference type="ARBA" id="ARBA00023242"/>
    </source>
</evidence>
<dbReference type="PANTHER" id="PTHR31069:SF32">
    <property type="entry name" value="ARGININE METABOLISM REGULATION PROTEIN II"/>
    <property type="match status" value="1"/>
</dbReference>
<dbReference type="AlphaFoldDB" id="A0A165NX19"/>
<evidence type="ECO:0000313" key="8">
    <source>
        <dbReference type="Proteomes" id="UP000076761"/>
    </source>
</evidence>
<dbReference type="GO" id="GO:0003677">
    <property type="term" value="F:DNA binding"/>
    <property type="evidence" value="ECO:0007669"/>
    <property type="project" value="UniProtKB-KW"/>
</dbReference>
<reference evidence="7 8" key="1">
    <citation type="journal article" date="2016" name="Mol. Biol. Evol.">
        <title>Comparative Genomics of Early-Diverging Mushroom-Forming Fungi Provides Insights into the Origins of Lignocellulose Decay Capabilities.</title>
        <authorList>
            <person name="Nagy L.G."/>
            <person name="Riley R."/>
            <person name="Tritt A."/>
            <person name="Adam C."/>
            <person name="Daum C."/>
            <person name="Floudas D."/>
            <person name="Sun H."/>
            <person name="Yadav J.S."/>
            <person name="Pangilinan J."/>
            <person name="Larsson K.H."/>
            <person name="Matsuura K."/>
            <person name="Barry K."/>
            <person name="Labutti K."/>
            <person name="Kuo R."/>
            <person name="Ohm R.A."/>
            <person name="Bhattacharya S.S."/>
            <person name="Shirouzu T."/>
            <person name="Yoshinaga Y."/>
            <person name="Martin F.M."/>
            <person name="Grigoriev I.V."/>
            <person name="Hibbett D.S."/>
        </authorList>
    </citation>
    <scope>NUCLEOTIDE SEQUENCE [LARGE SCALE GENOMIC DNA]</scope>
    <source>
        <strain evidence="7 8">HHB14362 ss-1</strain>
    </source>
</reference>